<keyword evidence="8" id="KW-0408">Iron</keyword>
<dbReference type="Gene3D" id="3.40.1190.20">
    <property type="match status" value="1"/>
</dbReference>
<keyword evidence="7" id="KW-0809">Transit peptide</keyword>
<keyword evidence="15" id="KW-1185">Reference proteome</keyword>
<comment type="subcellular location">
    <subcellularLocation>
        <location evidence="2">Mitochondrion</location>
    </subcellularLocation>
</comment>
<keyword evidence="14" id="KW-0808">Transferase</keyword>
<evidence type="ECO:0000259" key="13">
    <source>
        <dbReference type="Pfam" id="PF00294"/>
    </source>
</evidence>
<evidence type="ECO:0000256" key="4">
    <source>
        <dbReference type="ARBA" id="ARBA00022723"/>
    </source>
</evidence>
<dbReference type="PANTHER" id="PTHR47826:SF1">
    <property type="entry name" value="OS03G0164700 PROTEIN"/>
    <property type="match status" value="1"/>
</dbReference>
<dbReference type="FunFam" id="3.40.50.300:FF:000709">
    <property type="entry name" value="Iron-sulfur protein NUBPL isoform X1"/>
    <property type="match status" value="1"/>
</dbReference>
<evidence type="ECO:0000313" key="14">
    <source>
        <dbReference type="EMBL" id="KZV22510.1"/>
    </source>
</evidence>
<reference evidence="14 15" key="1">
    <citation type="journal article" date="2015" name="Proc. Natl. Acad. Sci. U.S.A.">
        <title>The resurrection genome of Boea hygrometrica: A blueprint for survival of dehydration.</title>
        <authorList>
            <person name="Xiao L."/>
            <person name="Yang G."/>
            <person name="Zhang L."/>
            <person name="Yang X."/>
            <person name="Zhao S."/>
            <person name="Ji Z."/>
            <person name="Zhou Q."/>
            <person name="Hu M."/>
            <person name="Wang Y."/>
            <person name="Chen M."/>
            <person name="Xu Y."/>
            <person name="Jin H."/>
            <person name="Xiao X."/>
            <person name="Hu G."/>
            <person name="Bao F."/>
            <person name="Hu Y."/>
            <person name="Wan P."/>
            <person name="Li L."/>
            <person name="Deng X."/>
            <person name="Kuang T."/>
            <person name="Xiang C."/>
            <person name="Zhu J.K."/>
            <person name="Oliver M.J."/>
            <person name="He Y."/>
        </authorList>
    </citation>
    <scope>NUCLEOTIDE SEQUENCE [LARGE SCALE GENOMIC DNA]</scope>
    <source>
        <strain evidence="15">cv. XS01</strain>
    </source>
</reference>
<keyword evidence="4" id="KW-0479">Metal-binding</keyword>
<dbReference type="GO" id="GO:0005759">
    <property type="term" value="C:mitochondrial matrix"/>
    <property type="evidence" value="ECO:0007669"/>
    <property type="project" value="UniProtKB-ARBA"/>
</dbReference>
<evidence type="ECO:0000256" key="10">
    <source>
        <dbReference type="ARBA" id="ARBA00023128"/>
    </source>
</evidence>
<protein>
    <recommendedName>
        <fullName evidence="12">Nucleotide-binding protein-like</fullName>
    </recommendedName>
</protein>
<dbReference type="HAMAP" id="MF_02040">
    <property type="entry name" value="Mrp_NBP35"/>
    <property type="match status" value="1"/>
</dbReference>
<evidence type="ECO:0000256" key="9">
    <source>
        <dbReference type="ARBA" id="ARBA00023014"/>
    </source>
</evidence>
<dbReference type="GO" id="GO:0051539">
    <property type="term" value="F:4 iron, 4 sulfur cluster binding"/>
    <property type="evidence" value="ECO:0007669"/>
    <property type="project" value="UniProtKB-KW"/>
</dbReference>
<dbReference type="InterPro" id="IPR029056">
    <property type="entry name" value="Ribokinase-like"/>
</dbReference>
<evidence type="ECO:0000256" key="1">
    <source>
        <dbReference type="ARBA" id="ARBA00001966"/>
    </source>
</evidence>
<name>A0A2Z7AMY7_9LAMI</name>
<dbReference type="GO" id="GO:0005524">
    <property type="term" value="F:ATP binding"/>
    <property type="evidence" value="ECO:0007669"/>
    <property type="project" value="UniProtKB-KW"/>
</dbReference>
<keyword evidence="5" id="KW-0547">Nucleotide-binding</keyword>
<dbReference type="InterPro" id="IPR027417">
    <property type="entry name" value="P-loop_NTPase"/>
</dbReference>
<sequence length="800" mass="87570">MNRLRRNFNLEGIRGFAVLGAKGSHLQSLKIEGIKDIIAVASGKGGVGKSTTAVNLAVSLAHKFQLKVGLLDADVYGPSIPTMMKLHGQPEVSADKKMIPIEEYGVKCMSMGSLVAEGEAIVWRGPMVMKALEQMTRGVDWGILDILVVDMPPGTGDAQISISQRLQLSGSLIVSTPQDVALIDARRGVRMFSKVNVPILGIVENMSYFKCPNCSEPHYIFGKGGARRTAHEMGLKFLGEIPLEMGIRSGSDEGVPVGISDPDSCTSQAYDDVAQKILSRLEELHTIKQFTVIICDHIFHSTETQFWMHNHVALSPITSYVSFPSLPNSLQNPRLNPPLTGEGLGCYCPSYFKCTGIGIPVDKWRRSSSYLSYSNGSVEDERIIGLGVKEIDVATLGNLCVDIVLNVPKLPPKPLHERKAYMEELSQLPPDKRFWEAGGNCNVAIAAARLGLQVVSIGHIGDEIYGRFLLDVFQDEGITMVDIHEQNDGIDSLHAAYETLLCWVLVDKWQRHGFCSRADFSDEPAFSWMSNLSSGAKKAIRGSKIIFCNGYGFDELPPRLLMSALDYAVEVGTSIFFDPGPRGRSLVVGTPEEQMALDKYLRMSDVLLLTSEEAESLTGSDDPILAGQELLRKGIRTKWVIIKMGSKGSILITISSISCSPAFKVNVIDTVGCGDSFVAAIAFGYIHNLPLICTSTIANAVGAATAMGYGAGRNVAKIKQVMEIVREFDLNEDDQFWEELFEEHYGAEELTLLTKMVVNGSNKRLKRTSLQKTVCELLPKLESSQTKQVGSLFTKIFLSN</sequence>
<feature type="domain" description="Carbohydrate kinase PfkB" evidence="13">
    <location>
        <begin position="396"/>
        <end position="713"/>
    </location>
</feature>
<dbReference type="InterPro" id="IPR011611">
    <property type="entry name" value="PfkB_dom"/>
</dbReference>
<evidence type="ECO:0000256" key="2">
    <source>
        <dbReference type="ARBA" id="ARBA00004173"/>
    </source>
</evidence>
<keyword evidence="9" id="KW-0411">Iron-sulfur</keyword>
<comment type="cofactor">
    <cofactor evidence="1">
        <name>[4Fe-4S] cluster</name>
        <dbReference type="ChEBI" id="CHEBI:49883"/>
    </cofactor>
</comment>
<dbReference type="Proteomes" id="UP000250235">
    <property type="component" value="Unassembled WGS sequence"/>
</dbReference>
<dbReference type="GO" id="GO:0140663">
    <property type="term" value="F:ATP-dependent FeS chaperone activity"/>
    <property type="evidence" value="ECO:0007669"/>
    <property type="project" value="InterPro"/>
</dbReference>
<evidence type="ECO:0000256" key="6">
    <source>
        <dbReference type="ARBA" id="ARBA00022840"/>
    </source>
</evidence>
<evidence type="ECO:0000256" key="3">
    <source>
        <dbReference type="ARBA" id="ARBA00022485"/>
    </source>
</evidence>
<dbReference type="Gene3D" id="3.40.50.300">
    <property type="entry name" value="P-loop containing nucleotide triphosphate hydrolases"/>
    <property type="match status" value="1"/>
</dbReference>
<dbReference type="SUPFAM" id="SSF53613">
    <property type="entry name" value="Ribokinase-like"/>
    <property type="match status" value="1"/>
</dbReference>
<dbReference type="GO" id="GO:0032981">
    <property type="term" value="P:mitochondrial respiratory chain complex I assembly"/>
    <property type="evidence" value="ECO:0007669"/>
    <property type="project" value="UniProtKB-ARBA"/>
</dbReference>
<dbReference type="InterPro" id="IPR033756">
    <property type="entry name" value="YlxH/NBP35"/>
</dbReference>
<dbReference type="EMBL" id="KV014362">
    <property type="protein sequence ID" value="KZV22510.1"/>
    <property type="molecule type" value="Genomic_DNA"/>
</dbReference>
<dbReference type="GO" id="GO:0046872">
    <property type="term" value="F:metal ion binding"/>
    <property type="evidence" value="ECO:0007669"/>
    <property type="project" value="UniProtKB-KW"/>
</dbReference>
<dbReference type="AlphaFoldDB" id="A0A2Z7AMY7"/>
<evidence type="ECO:0000256" key="7">
    <source>
        <dbReference type="ARBA" id="ARBA00022946"/>
    </source>
</evidence>
<proteinExistence type="inferred from homology"/>
<dbReference type="SUPFAM" id="SSF52540">
    <property type="entry name" value="P-loop containing nucleoside triphosphate hydrolases"/>
    <property type="match status" value="1"/>
</dbReference>
<dbReference type="CDD" id="cd02037">
    <property type="entry name" value="Mrp_NBP35"/>
    <property type="match status" value="1"/>
</dbReference>
<evidence type="ECO:0000256" key="11">
    <source>
        <dbReference type="ARBA" id="ARBA00024036"/>
    </source>
</evidence>
<evidence type="ECO:0000256" key="8">
    <source>
        <dbReference type="ARBA" id="ARBA00023004"/>
    </source>
</evidence>
<comment type="similarity">
    <text evidence="11">Belongs to the Mrp/NBP35 ATP-binding proteins family.</text>
</comment>
<dbReference type="GO" id="GO:0016226">
    <property type="term" value="P:iron-sulfur cluster assembly"/>
    <property type="evidence" value="ECO:0007669"/>
    <property type="project" value="InterPro"/>
</dbReference>
<keyword evidence="6" id="KW-0067">ATP-binding</keyword>
<evidence type="ECO:0000256" key="5">
    <source>
        <dbReference type="ARBA" id="ARBA00022741"/>
    </source>
</evidence>
<dbReference type="PANTHER" id="PTHR47826">
    <property type="entry name" value="OS03G0164700 PROTEIN"/>
    <property type="match status" value="1"/>
</dbReference>
<dbReference type="OrthoDB" id="415590at2759"/>
<gene>
    <name evidence="14" type="ORF">F511_09032</name>
</gene>
<organism evidence="14 15">
    <name type="scientific">Dorcoceras hygrometricum</name>
    <dbReference type="NCBI Taxonomy" id="472368"/>
    <lineage>
        <taxon>Eukaryota</taxon>
        <taxon>Viridiplantae</taxon>
        <taxon>Streptophyta</taxon>
        <taxon>Embryophyta</taxon>
        <taxon>Tracheophyta</taxon>
        <taxon>Spermatophyta</taxon>
        <taxon>Magnoliopsida</taxon>
        <taxon>eudicotyledons</taxon>
        <taxon>Gunneridae</taxon>
        <taxon>Pentapetalae</taxon>
        <taxon>asterids</taxon>
        <taxon>lamiids</taxon>
        <taxon>Lamiales</taxon>
        <taxon>Gesneriaceae</taxon>
        <taxon>Didymocarpoideae</taxon>
        <taxon>Trichosporeae</taxon>
        <taxon>Loxocarpinae</taxon>
        <taxon>Dorcoceras</taxon>
    </lineage>
</organism>
<dbReference type="Pfam" id="PF00294">
    <property type="entry name" value="PfkB"/>
    <property type="match status" value="1"/>
</dbReference>
<evidence type="ECO:0000256" key="12">
    <source>
        <dbReference type="ARBA" id="ARBA00081370"/>
    </source>
</evidence>
<keyword evidence="14" id="KW-0418">Kinase</keyword>
<dbReference type="Pfam" id="PF10609">
    <property type="entry name" value="ParA"/>
    <property type="match status" value="1"/>
</dbReference>
<keyword evidence="10" id="KW-0496">Mitochondrion</keyword>
<dbReference type="InterPro" id="IPR019591">
    <property type="entry name" value="Mrp/NBP35_ATP-bd"/>
</dbReference>
<evidence type="ECO:0000313" key="15">
    <source>
        <dbReference type="Proteomes" id="UP000250235"/>
    </source>
</evidence>
<accession>A0A2Z7AMY7</accession>
<keyword evidence="3" id="KW-0004">4Fe-4S</keyword>
<dbReference type="GO" id="GO:0016301">
    <property type="term" value="F:kinase activity"/>
    <property type="evidence" value="ECO:0007669"/>
    <property type="project" value="UniProtKB-KW"/>
</dbReference>